<accession>A0ABS9TCB2</accession>
<dbReference type="Proteomes" id="UP001299970">
    <property type="component" value="Unassembled WGS sequence"/>
</dbReference>
<dbReference type="Pfam" id="PF07331">
    <property type="entry name" value="TctB"/>
    <property type="match status" value="1"/>
</dbReference>
<evidence type="ECO:0000313" key="3">
    <source>
        <dbReference type="EMBL" id="MCH6166028.1"/>
    </source>
</evidence>
<feature type="transmembrane region" description="Helical" evidence="1">
    <location>
        <begin position="103"/>
        <end position="130"/>
    </location>
</feature>
<evidence type="ECO:0000259" key="2">
    <source>
        <dbReference type="Pfam" id="PF07331"/>
    </source>
</evidence>
<dbReference type="RefSeq" id="WP_241036063.1">
    <property type="nucleotide sequence ID" value="NZ_BAAAJF010000020.1"/>
</dbReference>
<evidence type="ECO:0000313" key="4">
    <source>
        <dbReference type="Proteomes" id="UP001299970"/>
    </source>
</evidence>
<reference evidence="3 4" key="1">
    <citation type="submission" date="2022-03" db="EMBL/GenBank/DDBJ databases">
        <title>Pseudonocardia alaer sp. nov., a novel actinomycete isolated from reed forest soil.</title>
        <authorList>
            <person name="Wang L."/>
        </authorList>
    </citation>
    <scope>NUCLEOTIDE SEQUENCE [LARGE SCALE GENOMIC DNA]</scope>
    <source>
        <strain evidence="3 4">Y-16303</strain>
    </source>
</reference>
<evidence type="ECO:0000256" key="1">
    <source>
        <dbReference type="SAM" id="Phobius"/>
    </source>
</evidence>
<protein>
    <submittedName>
        <fullName evidence="3">Tripartite tricarboxylate transporter TctB family protein</fullName>
    </submittedName>
</protein>
<proteinExistence type="predicted"/>
<feature type="domain" description="DUF1468" evidence="2">
    <location>
        <begin position="21"/>
        <end position="165"/>
    </location>
</feature>
<keyword evidence="1" id="KW-1133">Transmembrane helix</keyword>
<feature type="transmembrane region" description="Helical" evidence="1">
    <location>
        <begin position="47"/>
        <end position="66"/>
    </location>
</feature>
<comment type="caution">
    <text evidence="3">The sequence shown here is derived from an EMBL/GenBank/DDBJ whole genome shotgun (WGS) entry which is preliminary data.</text>
</comment>
<feature type="transmembrane region" description="Helical" evidence="1">
    <location>
        <begin position="18"/>
        <end position="35"/>
    </location>
</feature>
<dbReference type="EMBL" id="JAKXMK010000008">
    <property type="protein sequence ID" value="MCH6166028.1"/>
    <property type="molecule type" value="Genomic_DNA"/>
</dbReference>
<keyword evidence="4" id="KW-1185">Reference proteome</keyword>
<keyword evidence="1" id="KW-0472">Membrane</keyword>
<keyword evidence="1" id="KW-0812">Transmembrane</keyword>
<organism evidence="3 4">
    <name type="scientific">Pseudonocardia alaniniphila</name>
    <dbReference type="NCBI Taxonomy" id="75291"/>
    <lineage>
        <taxon>Bacteria</taxon>
        <taxon>Bacillati</taxon>
        <taxon>Actinomycetota</taxon>
        <taxon>Actinomycetes</taxon>
        <taxon>Pseudonocardiales</taxon>
        <taxon>Pseudonocardiaceae</taxon>
        <taxon>Pseudonocardia</taxon>
    </lineage>
</organism>
<feature type="transmembrane region" description="Helical" evidence="1">
    <location>
        <begin position="142"/>
        <end position="164"/>
    </location>
</feature>
<gene>
    <name evidence="3" type="ORF">MMF94_10080</name>
</gene>
<name>A0ABS9TCB2_9PSEU</name>
<dbReference type="InterPro" id="IPR009936">
    <property type="entry name" value="DUF1468"/>
</dbReference>
<sequence length="170" mass="17979">MTSPKPLTPEGARRTPDLVFTIVLLVVFAGALLLARQWGFRASLVPTLVASVGVGLSALHLVLVLMGRTHVPAPVAAAADGEADHDPAHVFATAGAANWRSSLLWVAGFFAAVYVVGLVVTTVVFTAAYLRLSVRAGWRFCAIYAAAMGLLLWLVFVELLAIQLPEGLFA</sequence>